<dbReference type="InterPro" id="IPR050190">
    <property type="entry name" value="UPF0213_domain"/>
</dbReference>
<dbReference type="RefSeq" id="WP_386107307.1">
    <property type="nucleotide sequence ID" value="NZ_JBHTJR010000045.1"/>
</dbReference>
<evidence type="ECO:0000313" key="3">
    <source>
        <dbReference type="EMBL" id="MFD0993249.1"/>
    </source>
</evidence>
<gene>
    <name evidence="3" type="ORF">ACFQ1U_08535</name>
</gene>
<dbReference type="PANTHER" id="PTHR34477:SF5">
    <property type="entry name" value="BSL5627 PROTEIN"/>
    <property type="match status" value="1"/>
</dbReference>
<sequence length="98" mass="12129">MFKTVHQYYVYLITNRKDGVLYIGVTNNLERRMFEHKNKLVEGFSKRYNLTRLVYFETYPQITNAILREKRLKKWKRNWKINLINKENPNWNDLASDW</sequence>
<dbReference type="InterPro" id="IPR035901">
    <property type="entry name" value="GIY-YIG_endonuc_sf"/>
</dbReference>
<dbReference type="Pfam" id="PF01541">
    <property type="entry name" value="GIY-YIG"/>
    <property type="match status" value="1"/>
</dbReference>
<dbReference type="SUPFAM" id="SSF82771">
    <property type="entry name" value="GIY-YIG endonuclease"/>
    <property type="match status" value="1"/>
</dbReference>
<keyword evidence="4" id="KW-1185">Reference proteome</keyword>
<reference evidence="4" key="1">
    <citation type="journal article" date="2019" name="Int. J. Syst. Evol. Microbiol.">
        <title>The Global Catalogue of Microorganisms (GCM) 10K type strain sequencing project: providing services to taxonomists for standard genome sequencing and annotation.</title>
        <authorList>
            <consortium name="The Broad Institute Genomics Platform"/>
            <consortium name="The Broad Institute Genome Sequencing Center for Infectious Disease"/>
            <person name="Wu L."/>
            <person name="Ma J."/>
        </authorList>
    </citation>
    <scope>NUCLEOTIDE SEQUENCE [LARGE SCALE GENOMIC DNA]</scope>
    <source>
        <strain evidence="4">CCUG 60527</strain>
    </source>
</reference>
<dbReference type="Gene3D" id="3.40.1440.10">
    <property type="entry name" value="GIY-YIG endonuclease"/>
    <property type="match status" value="1"/>
</dbReference>
<dbReference type="EMBL" id="JBHTJR010000045">
    <property type="protein sequence ID" value="MFD0993249.1"/>
    <property type="molecule type" value="Genomic_DNA"/>
</dbReference>
<dbReference type="InterPro" id="IPR000305">
    <property type="entry name" value="GIY-YIG_endonuc"/>
</dbReference>
<dbReference type="CDD" id="cd10448">
    <property type="entry name" value="GIY-YIG_unchar_3"/>
    <property type="match status" value="1"/>
</dbReference>
<feature type="domain" description="GIY-YIG" evidence="2">
    <location>
        <begin position="6"/>
        <end position="83"/>
    </location>
</feature>
<evidence type="ECO:0000256" key="1">
    <source>
        <dbReference type="ARBA" id="ARBA00007435"/>
    </source>
</evidence>
<accession>A0ABW3JS79</accession>
<organism evidence="3 4">
    <name type="scientific">Tenacibaculum geojense</name>
    <dbReference type="NCBI Taxonomy" id="915352"/>
    <lineage>
        <taxon>Bacteria</taxon>
        <taxon>Pseudomonadati</taxon>
        <taxon>Bacteroidota</taxon>
        <taxon>Flavobacteriia</taxon>
        <taxon>Flavobacteriales</taxon>
        <taxon>Flavobacteriaceae</taxon>
        <taxon>Tenacibaculum</taxon>
    </lineage>
</organism>
<evidence type="ECO:0000313" key="4">
    <source>
        <dbReference type="Proteomes" id="UP001597062"/>
    </source>
</evidence>
<dbReference type="Proteomes" id="UP001597062">
    <property type="component" value="Unassembled WGS sequence"/>
</dbReference>
<dbReference type="PROSITE" id="PS50164">
    <property type="entry name" value="GIY_YIG"/>
    <property type="match status" value="1"/>
</dbReference>
<protein>
    <submittedName>
        <fullName evidence="3">GIY-YIG nuclease family protein</fullName>
    </submittedName>
</protein>
<dbReference type="SMART" id="SM00465">
    <property type="entry name" value="GIYc"/>
    <property type="match status" value="1"/>
</dbReference>
<comment type="caution">
    <text evidence="3">The sequence shown here is derived from an EMBL/GenBank/DDBJ whole genome shotgun (WGS) entry which is preliminary data.</text>
</comment>
<name>A0ABW3JS79_9FLAO</name>
<comment type="similarity">
    <text evidence="1">Belongs to the UPF0213 family.</text>
</comment>
<dbReference type="PANTHER" id="PTHR34477">
    <property type="entry name" value="UPF0213 PROTEIN YHBQ"/>
    <property type="match status" value="1"/>
</dbReference>
<proteinExistence type="inferred from homology"/>
<evidence type="ECO:0000259" key="2">
    <source>
        <dbReference type="PROSITE" id="PS50164"/>
    </source>
</evidence>